<keyword evidence="3 5" id="KW-0067">ATP-binding</keyword>
<evidence type="ECO:0000256" key="3">
    <source>
        <dbReference type="ARBA" id="ARBA00022840"/>
    </source>
</evidence>
<dbReference type="Gene3D" id="3.40.50.300">
    <property type="entry name" value="P-loop containing nucleotide triphosphate hydrolases"/>
    <property type="match status" value="1"/>
</dbReference>
<dbReference type="InterPro" id="IPR017871">
    <property type="entry name" value="ABC_transporter-like_CS"/>
</dbReference>
<protein>
    <submittedName>
        <fullName evidence="5">ABC transporter (ATP-binding protein)</fullName>
    </submittedName>
</protein>
<reference evidence="6" key="1">
    <citation type="submission" date="2018-04" db="EMBL/GenBank/DDBJ databases">
        <authorList>
            <person name="Illikoud N."/>
        </authorList>
    </citation>
    <scope>NUCLEOTIDE SEQUENCE [LARGE SCALE GENOMIC DNA]</scope>
</reference>
<dbReference type="PANTHER" id="PTHR42939">
    <property type="entry name" value="ABC TRANSPORTER ATP-BINDING PROTEIN ALBC-RELATED"/>
    <property type="match status" value="1"/>
</dbReference>
<dbReference type="Proteomes" id="UP000270190">
    <property type="component" value="Unassembled WGS sequence"/>
</dbReference>
<evidence type="ECO:0000256" key="1">
    <source>
        <dbReference type="ARBA" id="ARBA00022448"/>
    </source>
</evidence>
<dbReference type="PROSITE" id="PS50893">
    <property type="entry name" value="ABC_TRANSPORTER_2"/>
    <property type="match status" value="1"/>
</dbReference>
<dbReference type="Pfam" id="PF00005">
    <property type="entry name" value="ABC_tran"/>
    <property type="match status" value="1"/>
</dbReference>
<dbReference type="GO" id="GO:0016887">
    <property type="term" value="F:ATP hydrolysis activity"/>
    <property type="evidence" value="ECO:0007669"/>
    <property type="project" value="InterPro"/>
</dbReference>
<name>A0A2X0QRP1_BROTH</name>
<gene>
    <name evidence="5" type="primary">ecsA</name>
    <name evidence="5" type="ORF">BTBSAS_90077</name>
</gene>
<evidence type="ECO:0000313" key="5">
    <source>
        <dbReference type="EMBL" id="SPP30863.1"/>
    </source>
</evidence>
<dbReference type="InterPro" id="IPR003593">
    <property type="entry name" value="AAA+_ATPase"/>
</dbReference>
<dbReference type="SMART" id="SM00382">
    <property type="entry name" value="AAA"/>
    <property type="match status" value="1"/>
</dbReference>
<dbReference type="CDD" id="cd03230">
    <property type="entry name" value="ABC_DR_subfamily_A"/>
    <property type="match status" value="1"/>
</dbReference>
<organism evidence="5 6">
    <name type="scientific">Brochothrix thermosphacta</name>
    <name type="common">Microbacterium thermosphactum</name>
    <dbReference type="NCBI Taxonomy" id="2756"/>
    <lineage>
        <taxon>Bacteria</taxon>
        <taxon>Bacillati</taxon>
        <taxon>Bacillota</taxon>
        <taxon>Bacilli</taxon>
        <taxon>Bacillales</taxon>
        <taxon>Listeriaceae</taxon>
        <taxon>Brochothrix</taxon>
    </lineage>
</organism>
<dbReference type="AlphaFoldDB" id="A0A2X0QRP1"/>
<dbReference type="InterPro" id="IPR051782">
    <property type="entry name" value="ABC_Transporter_VariousFunc"/>
</dbReference>
<dbReference type="GO" id="GO:0005524">
    <property type="term" value="F:ATP binding"/>
    <property type="evidence" value="ECO:0007669"/>
    <property type="project" value="UniProtKB-KW"/>
</dbReference>
<dbReference type="EMBL" id="OUNC01000083">
    <property type="protein sequence ID" value="SPP30863.1"/>
    <property type="molecule type" value="Genomic_DNA"/>
</dbReference>
<dbReference type="PROSITE" id="PS00211">
    <property type="entry name" value="ABC_TRANSPORTER_1"/>
    <property type="match status" value="1"/>
</dbReference>
<evidence type="ECO:0000256" key="2">
    <source>
        <dbReference type="ARBA" id="ARBA00022741"/>
    </source>
</evidence>
<evidence type="ECO:0000313" key="6">
    <source>
        <dbReference type="Proteomes" id="UP000270190"/>
    </source>
</evidence>
<dbReference type="PANTHER" id="PTHR42939:SF5">
    <property type="entry name" value="ABC-TYPE TRANSPORTER ATP-BINDING PROTEIN ECSA"/>
    <property type="match status" value="1"/>
</dbReference>
<evidence type="ECO:0000259" key="4">
    <source>
        <dbReference type="PROSITE" id="PS50893"/>
    </source>
</evidence>
<dbReference type="InterPro" id="IPR003439">
    <property type="entry name" value="ABC_transporter-like_ATP-bd"/>
</dbReference>
<keyword evidence="2" id="KW-0547">Nucleotide-binding</keyword>
<dbReference type="SUPFAM" id="SSF52540">
    <property type="entry name" value="P-loop containing nucleoside triphosphate hydrolases"/>
    <property type="match status" value="1"/>
</dbReference>
<accession>A0A2X0QRP1</accession>
<proteinExistence type="predicted"/>
<feature type="domain" description="ABC transporter" evidence="4">
    <location>
        <begin position="10"/>
        <end position="240"/>
    </location>
</feature>
<dbReference type="InterPro" id="IPR027417">
    <property type="entry name" value="P-loop_NTPase"/>
</dbReference>
<sequence length="254" mass="28838">MKEGLKMSLLEVENLVGGYTKYPVLKNISFELKAGELVGLIGLNGAGKSTTLKHIIGLMQQQQGEIKINNRRLIDGADEYRQQFAVIPETPVLYDELTLKEHIELTGMAYNLTETEIKERMTPLLEMFRLTKRLNWFPNHFSKGMKQKVMLVCAFLVEPKLYIVDEPFVGLDPLAITNLLQILQDKRDEGCGILMSTHILATAEKYCDKFIIIHEGEIRATGTLAELQQVFNMPEASLDDIYIQLTKEEANYGK</sequence>
<keyword evidence="1" id="KW-0813">Transport</keyword>